<dbReference type="PANTHER" id="PTHR31480">
    <property type="entry name" value="BIFUNCTIONAL LYCOPENE CYCLASE/PHYTOENE SYNTHASE"/>
    <property type="match status" value="1"/>
</dbReference>
<dbReference type="Proteomes" id="UP001519362">
    <property type="component" value="Unassembled WGS sequence"/>
</dbReference>
<dbReference type="InterPro" id="IPR044843">
    <property type="entry name" value="Trans_IPPS_bact-type"/>
</dbReference>
<protein>
    <submittedName>
        <fullName evidence="3">Phytoene/squalene synthetase</fullName>
    </submittedName>
</protein>
<organism evidence="3 4">
    <name type="scientific">Microbacterium amylolyticum</name>
    <dbReference type="NCBI Taxonomy" id="936337"/>
    <lineage>
        <taxon>Bacteria</taxon>
        <taxon>Bacillati</taxon>
        <taxon>Actinomycetota</taxon>
        <taxon>Actinomycetes</taxon>
        <taxon>Micrococcales</taxon>
        <taxon>Microbacteriaceae</taxon>
        <taxon>Microbacterium</taxon>
    </lineage>
</organism>
<dbReference type="Pfam" id="PF00494">
    <property type="entry name" value="SQS_PSY"/>
    <property type="match status" value="1"/>
</dbReference>
<dbReference type="SUPFAM" id="SSF48576">
    <property type="entry name" value="Terpenoid synthases"/>
    <property type="match status" value="1"/>
</dbReference>
<gene>
    <name evidence="3" type="ORF">JOF34_000459</name>
</gene>
<dbReference type="PROSITE" id="PS01045">
    <property type="entry name" value="SQUALEN_PHYTOEN_SYN_2"/>
    <property type="match status" value="1"/>
</dbReference>
<dbReference type="SFLD" id="SFLDS00005">
    <property type="entry name" value="Isoprenoid_Synthase_Type_I"/>
    <property type="match status" value="1"/>
</dbReference>
<dbReference type="InterPro" id="IPR008949">
    <property type="entry name" value="Isoprenoid_synthase_dom_sf"/>
</dbReference>
<dbReference type="Gene3D" id="1.10.600.10">
    <property type="entry name" value="Farnesyl Diphosphate Synthase"/>
    <property type="match status" value="1"/>
</dbReference>
<sequence>MTRIDGLALYTRTAREASDRVIGSYSTSFRLASKLLAPDVRMHIAVIYALVRVADELVDGTGAEAGLSDEETRELLDSLEEETLAAVARGYSTDLVVHAFARTAREVGITEKLIRPFFASMRTDIDGDGEFDEPSYRRYIHGSAEVVGLMCLRAFLQEDRTVPLDEDLEEGARRLGAAFQKVNFLRDIADDATRLGRCYLPGVDLARFTEADKHAVADDIDADLTIARAAIVRLPPRARRATLAAAGLFARLNHQIRSTPADELLVCRVSVPSAQKARVLARAALGRSTL</sequence>
<proteinExistence type="predicted"/>
<evidence type="ECO:0000313" key="4">
    <source>
        <dbReference type="Proteomes" id="UP001519362"/>
    </source>
</evidence>
<dbReference type="InterPro" id="IPR002060">
    <property type="entry name" value="Squ/phyt_synthse"/>
</dbReference>
<keyword evidence="4" id="KW-1185">Reference proteome</keyword>
<dbReference type="SFLD" id="SFLDG01018">
    <property type="entry name" value="Squalene/Phytoene_Synthase_Lik"/>
    <property type="match status" value="1"/>
</dbReference>
<dbReference type="RefSeq" id="WP_165131669.1">
    <property type="nucleotide sequence ID" value="NZ_CP049253.1"/>
</dbReference>
<evidence type="ECO:0000256" key="1">
    <source>
        <dbReference type="ARBA" id="ARBA00004684"/>
    </source>
</evidence>
<accession>A0ABS4ZFR5</accession>
<dbReference type="EMBL" id="JAGIOL010000001">
    <property type="protein sequence ID" value="MBP2435873.1"/>
    <property type="molecule type" value="Genomic_DNA"/>
</dbReference>
<comment type="pathway">
    <text evidence="1">Carotenoid biosynthesis; phytoene biosynthesis.</text>
</comment>
<dbReference type="SFLD" id="SFLDG01212">
    <property type="entry name" value="Phytoene_synthase_like"/>
    <property type="match status" value="1"/>
</dbReference>
<comment type="caution">
    <text evidence="3">The sequence shown here is derived from an EMBL/GenBank/DDBJ whole genome shotgun (WGS) entry which is preliminary data.</text>
</comment>
<evidence type="ECO:0000256" key="2">
    <source>
        <dbReference type="ARBA" id="ARBA00022679"/>
    </source>
</evidence>
<evidence type="ECO:0000313" key="3">
    <source>
        <dbReference type="EMBL" id="MBP2435873.1"/>
    </source>
</evidence>
<reference evidence="3 4" key="1">
    <citation type="submission" date="2021-03" db="EMBL/GenBank/DDBJ databases">
        <title>Sequencing the genomes of 1000 actinobacteria strains.</title>
        <authorList>
            <person name="Klenk H.-P."/>
        </authorList>
    </citation>
    <scope>NUCLEOTIDE SEQUENCE [LARGE SCALE GENOMIC DNA]</scope>
    <source>
        <strain evidence="3 4">DSM 24221</strain>
    </source>
</reference>
<name>A0ABS4ZFR5_9MICO</name>
<keyword evidence="2" id="KW-0808">Transferase</keyword>
<dbReference type="InterPro" id="IPR019845">
    <property type="entry name" value="Squalene/phytoene_synthase_CS"/>
</dbReference>